<accession>A0A7Y7XF44</accession>
<dbReference type="Proteomes" id="UP000539985">
    <property type="component" value="Unassembled WGS sequence"/>
</dbReference>
<evidence type="ECO:0000313" key="1">
    <source>
        <dbReference type="EMBL" id="NWB98529.1"/>
    </source>
</evidence>
<comment type="caution">
    <text evidence="1">The sequence shown here is derived from an EMBL/GenBank/DDBJ whole genome shotgun (WGS) entry which is preliminary data.</text>
</comment>
<dbReference type="EMBL" id="JACAQB010000016">
    <property type="protein sequence ID" value="NWB98529.1"/>
    <property type="molecule type" value="Genomic_DNA"/>
</dbReference>
<organism evidence="1 2">
    <name type="scientific">Pseudomonas gingeri</name>
    <dbReference type="NCBI Taxonomy" id="117681"/>
    <lineage>
        <taxon>Bacteria</taxon>
        <taxon>Pseudomonadati</taxon>
        <taxon>Pseudomonadota</taxon>
        <taxon>Gammaproteobacteria</taxon>
        <taxon>Pseudomonadales</taxon>
        <taxon>Pseudomonadaceae</taxon>
        <taxon>Pseudomonas</taxon>
    </lineage>
</organism>
<protein>
    <submittedName>
        <fullName evidence="1">Uncharacterized protein</fullName>
    </submittedName>
</protein>
<dbReference type="AlphaFoldDB" id="A0A7Y7XF44"/>
<name>A0A7Y7XF44_9PSED</name>
<reference evidence="1 2" key="1">
    <citation type="submission" date="2020-04" db="EMBL/GenBank/DDBJ databases">
        <title>Molecular characterization of pseudomonads from Agaricus bisporus reveal novel blotch 2 pathogens in Western Europe.</title>
        <authorList>
            <person name="Taparia T."/>
            <person name="Krijger M."/>
            <person name="Haynes E."/>
            <person name="Elpinstone J.G."/>
            <person name="Noble R."/>
            <person name="Van Der Wolf J."/>
        </authorList>
    </citation>
    <scope>NUCLEOTIDE SEQUENCE [LARGE SCALE GENOMIC DNA]</scope>
    <source>
        <strain evidence="1 2">H7001</strain>
    </source>
</reference>
<sequence length="57" mass="6239">MISTFIEVTHQSEGLNILDLENRLVVESAPVVASGLARARLRSSRKTGRFGLTDTPQ</sequence>
<gene>
    <name evidence="1" type="ORF">HX882_21775</name>
</gene>
<dbReference type="RefSeq" id="WP_177104219.1">
    <property type="nucleotide sequence ID" value="NZ_JACAOS010000021.1"/>
</dbReference>
<proteinExistence type="predicted"/>
<evidence type="ECO:0000313" key="2">
    <source>
        <dbReference type="Proteomes" id="UP000539985"/>
    </source>
</evidence>